<dbReference type="RefSeq" id="WP_078928629.1">
    <property type="nucleotide sequence ID" value="NZ_FUXX01000015.1"/>
</dbReference>
<accession>A0A1T4V9S2</accession>
<evidence type="ECO:0000313" key="3">
    <source>
        <dbReference type="Proteomes" id="UP000242432"/>
    </source>
</evidence>
<protein>
    <submittedName>
        <fullName evidence="2">Isopentenyldiphosphate isomerase</fullName>
    </submittedName>
</protein>
<dbReference type="PANTHER" id="PTHR10885:SF0">
    <property type="entry name" value="ISOPENTENYL-DIPHOSPHATE DELTA-ISOMERASE"/>
    <property type="match status" value="1"/>
</dbReference>
<dbReference type="InterPro" id="IPR000086">
    <property type="entry name" value="NUDIX_hydrolase_dom"/>
</dbReference>
<dbReference type="SUPFAM" id="SSF55811">
    <property type="entry name" value="Nudix"/>
    <property type="match status" value="1"/>
</dbReference>
<dbReference type="EMBL" id="FUXX01000015">
    <property type="protein sequence ID" value="SKA61683.1"/>
    <property type="molecule type" value="Genomic_DNA"/>
</dbReference>
<evidence type="ECO:0000259" key="1">
    <source>
        <dbReference type="PROSITE" id="PS51462"/>
    </source>
</evidence>
<dbReference type="STRING" id="83771.SAMN02910357_01296"/>
<reference evidence="3" key="1">
    <citation type="submission" date="2017-02" db="EMBL/GenBank/DDBJ databases">
        <authorList>
            <person name="Varghese N."/>
            <person name="Submissions S."/>
        </authorList>
    </citation>
    <scope>NUCLEOTIDE SEQUENCE [LARGE SCALE GENOMIC DNA]</scope>
    <source>
        <strain evidence="3">DSM 3072</strain>
    </source>
</reference>
<keyword evidence="3" id="KW-1185">Reference proteome</keyword>
<feature type="domain" description="Nudix hydrolase" evidence="1">
    <location>
        <begin position="30"/>
        <end position="164"/>
    </location>
</feature>
<dbReference type="PANTHER" id="PTHR10885">
    <property type="entry name" value="ISOPENTENYL-DIPHOSPHATE DELTA-ISOMERASE"/>
    <property type="match status" value="1"/>
</dbReference>
<dbReference type="Pfam" id="PF00293">
    <property type="entry name" value="NUDIX"/>
    <property type="match status" value="1"/>
</dbReference>
<dbReference type="Proteomes" id="UP000242432">
    <property type="component" value="Unassembled WGS sequence"/>
</dbReference>
<proteinExistence type="predicted"/>
<keyword evidence="2" id="KW-0413">Isomerase</keyword>
<dbReference type="InterPro" id="IPR015797">
    <property type="entry name" value="NUDIX_hydrolase-like_dom_sf"/>
</dbReference>
<dbReference type="PROSITE" id="PS51462">
    <property type="entry name" value="NUDIX"/>
    <property type="match status" value="1"/>
</dbReference>
<gene>
    <name evidence="2" type="ORF">SAMN02745213_01130</name>
</gene>
<sequence>MSATELVDIVDEDNNIIKTVTRKEMRKDQLPHRASYIAVMDHSGKFLIEIRTLCKDYSPGTFDAVVGGVMQHGEDEILSAKRELLEEIGVDADLPSCEFHSFGPQKIISKSGMRYFYGYLYLAITDSITVRQKSEVSGILYLSEEDVLRLADSTAYDSVVAFKEIVKRAKEQGIIK</sequence>
<dbReference type="AlphaFoldDB" id="A0A1T4V9S2"/>
<name>A0A1T4V9S2_9GAMM</name>
<dbReference type="GO" id="GO:0016853">
    <property type="term" value="F:isomerase activity"/>
    <property type="evidence" value="ECO:0007669"/>
    <property type="project" value="UniProtKB-KW"/>
</dbReference>
<evidence type="ECO:0000313" key="2">
    <source>
        <dbReference type="EMBL" id="SKA61683.1"/>
    </source>
</evidence>
<organism evidence="2 3">
    <name type="scientific">Succinivibrio dextrinosolvens DSM 3072</name>
    <dbReference type="NCBI Taxonomy" id="1123324"/>
    <lineage>
        <taxon>Bacteria</taxon>
        <taxon>Pseudomonadati</taxon>
        <taxon>Pseudomonadota</taxon>
        <taxon>Gammaproteobacteria</taxon>
        <taxon>Aeromonadales</taxon>
        <taxon>Succinivibrionaceae</taxon>
        <taxon>Succinivibrio</taxon>
    </lineage>
</organism>
<dbReference type="Gene3D" id="3.90.79.10">
    <property type="entry name" value="Nucleoside Triphosphate Pyrophosphohydrolase"/>
    <property type="match status" value="1"/>
</dbReference>